<organism evidence="1">
    <name type="scientific">Siphoviridae sp. ctLqe90</name>
    <dbReference type="NCBI Taxonomy" id="2825456"/>
    <lineage>
        <taxon>Viruses</taxon>
        <taxon>Duplodnaviria</taxon>
        <taxon>Heunggongvirae</taxon>
        <taxon>Uroviricota</taxon>
        <taxon>Caudoviricetes</taxon>
    </lineage>
</organism>
<evidence type="ECO:0000313" key="1">
    <source>
        <dbReference type="EMBL" id="DAE13331.1"/>
    </source>
</evidence>
<protein>
    <submittedName>
        <fullName evidence="1">Uncharacterized protein</fullName>
    </submittedName>
</protein>
<reference evidence="1" key="1">
    <citation type="journal article" date="2021" name="Proc. Natl. Acad. Sci. U.S.A.">
        <title>A Catalog of Tens of Thousands of Viruses from Human Metagenomes Reveals Hidden Associations with Chronic Diseases.</title>
        <authorList>
            <person name="Tisza M.J."/>
            <person name="Buck C.B."/>
        </authorList>
    </citation>
    <scope>NUCLEOTIDE SEQUENCE</scope>
    <source>
        <strain evidence="1">CtLqe90</strain>
    </source>
</reference>
<dbReference type="EMBL" id="BK015564">
    <property type="protein sequence ID" value="DAE13331.1"/>
    <property type="molecule type" value="Genomic_DNA"/>
</dbReference>
<proteinExistence type="predicted"/>
<sequence>MVSLLFFNFSFNTSSFLATQLRHKNFSLLFKDKLFK</sequence>
<name>A0A8S5Q3M4_9CAUD</name>
<accession>A0A8S5Q3M4</accession>